<dbReference type="InterPro" id="IPR050613">
    <property type="entry name" value="Sec_Metabolite_Reg"/>
</dbReference>
<comment type="caution">
    <text evidence="9">The sequence shown here is derived from an EMBL/GenBank/DDBJ whole genome shotgun (WGS) entry which is preliminary data.</text>
</comment>
<gene>
    <name evidence="9" type="ORF">P168DRAFT_253291</name>
</gene>
<dbReference type="VEuPathDB" id="FungiDB:P168DRAFT_253291"/>
<dbReference type="SMART" id="SM00906">
    <property type="entry name" value="Fungal_trans"/>
    <property type="match status" value="1"/>
</dbReference>
<dbReference type="EMBL" id="MSFM01000006">
    <property type="protein sequence ID" value="PKY04307.1"/>
    <property type="molecule type" value="Genomic_DNA"/>
</dbReference>
<dbReference type="GO" id="GO:0003677">
    <property type="term" value="F:DNA binding"/>
    <property type="evidence" value="ECO:0007669"/>
    <property type="project" value="UniProtKB-KW"/>
</dbReference>
<dbReference type="SUPFAM" id="SSF57701">
    <property type="entry name" value="Zn2/Cys6 DNA-binding domain"/>
    <property type="match status" value="1"/>
</dbReference>
<feature type="domain" description="Zn(2)-C6 fungal-type" evidence="8">
    <location>
        <begin position="41"/>
        <end position="70"/>
    </location>
</feature>
<dbReference type="GO" id="GO:0006351">
    <property type="term" value="P:DNA-templated transcription"/>
    <property type="evidence" value="ECO:0007669"/>
    <property type="project" value="InterPro"/>
</dbReference>
<dbReference type="GO" id="GO:0005634">
    <property type="term" value="C:nucleus"/>
    <property type="evidence" value="ECO:0007669"/>
    <property type="project" value="UniProtKB-SubCell"/>
</dbReference>
<dbReference type="PROSITE" id="PS50048">
    <property type="entry name" value="ZN2_CY6_FUNGAL_2"/>
    <property type="match status" value="1"/>
</dbReference>
<proteinExistence type="predicted"/>
<evidence type="ECO:0000313" key="10">
    <source>
        <dbReference type="Proteomes" id="UP000234254"/>
    </source>
</evidence>
<dbReference type="GO" id="GO:0000981">
    <property type="term" value="F:DNA-binding transcription factor activity, RNA polymerase II-specific"/>
    <property type="evidence" value="ECO:0007669"/>
    <property type="project" value="InterPro"/>
</dbReference>
<dbReference type="Gene3D" id="4.10.240.10">
    <property type="entry name" value="Zn(2)-C6 fungal-type DNA-binding domain"/>
    <property type="match status" value="1"/>
</dbReference>
<dbReference type="RefSeq" id="XP_024692901.1">
    <property type="nucleotide sequence ID" value="XM_024834371.1"/>
</dbReference>
<evidence type="ECO:0000259" key="8">
    <source>
        <dbReference type="PROSITE" id="PS50048"/>
    </source>
</evidence>
<evidence type="ECO:0000256" key="5">
    <source>
        <dbReference type="ARBA" id="ARBA00023163"/>
    </source>
</evidence>
<evidence type="ECO:0000256" key="3">
    <source>
        <dbReference type="ARBA" id="ARBA00023015"/>
    </source>
</evidence>
<feature type="compositionally biased region" description="Polar residues" evidence="7">
    <location>
        <begin position="119"/>
        <end position="130"/>
    </location>
</feature>
<protein>
    <recommendedName>
        <fullName evidence="8">Zn(2)-C6 fungal-type domain-containing protein</fullName>
    </recommendedName>
</protein>
<dbReference type="GeneID" id="36541895"/>
<dbReference type="GO" id="GO:0008270">
    <property type="term" value="F:zinc ion binding"/>
    <property type="evidence" value="ECO:0007669"/>
    <property type="project" value="InterPro"/>
</dbReference>
<evidence type="ECO:0000256" key="2">
    <source>
        <dbReference type="ARBA" id="ARBA00022723"/>
    </source>
</evidence>
<dbReference type="AlphaFoldDB" id="A0A2I1D355"/>
<dbReference type="Proteomes" id="UP000234254">
    <property type="component" value="Unassembled WGS sequence"/>
</dbReference>
<reference evidence="9" key="1">
    <citation type="submission" date="2016-12" db="EMBL/GenBank/DDBJ databases">
        <title>The genomes of Aspergillus section Nigri reveals drivers in fungal speciation.</title>
        <authorList>
            <consortium name="DOE Joint Genome Institute"/>
            <person name="Vesth T.C."/>
            <person name="Nybo J."/>
            <person name="Theobald S."/>
            <person name="Brandl J."/>
            <person name="Frisvad J.C."/>
            <person name="Nielsen K.F."/>
            <person name="Lyhne E.K."/>
            <person name="Kogle M.E."/>
            <person name="Kuo A."/>
            <person name="Riley R."/>
            <person name="Clum A."/>
            <person name="Nolan M."/>
            <person name="Lipzen A."/>
            <person name="Salamov A."/>
            <person name="Henrissat B."/>
            <person name="Wiebenga A."/>
            <person name="De vries R.P."/>
            <person name="Grigoriev I.V."/>
            <person name="Mortensen U.H."/>
            <person name="Andersen M.R."/>
            <person name="Baker S.E."/>
        </authorList>
    </citation>
    <scope>NUCLEOTIDE SEQUENCE</scope>
    <source>
        <strain evidence="9">IBT 28561</strain>
    </source>
</reference>
<dbReference type="OrthoDB" id="435881at2759"/>
<dbReference type="InterPro" id="IPR001138">
    <property type="entry name" value="Zn2Cys6_DnaBD"/>
</dbReference>
<keyword evidence="4" id="KW-0238">DNA-binding</keyword>
<evidence type="ECO:0000313" key="9">
    <source>
        <dbReference type="EMBL" id="PKY04307.1"/>
    </source>
</evidence>
<keyword evidence="2" id="KW-0479">Metal-binding</keyword>
<organism evidence="9 10">
    <name type="scientific">Aspergillus campestris (strain IBT 28561)</name>
    <dbReference type="NCBI Taxonomy" id="1392248"/>
    <lineage>
        <taxon>Eukaryota</taxon>
        <taxon>Fungi</taxon>
        <taxon>Dikarya</taxon>
        <taxon>Ascomycota</taxon>
        <taxon>Pezizomycotina</taxon>
        <taxon>Eurotiomycetes</taxon>
        <taxon>Eurotiomycetidae</taxon>
        <taxon>Eurotiales</taxon>
        <taxon>Aspergillaceae</taxon>
        <taxon>Aspergillus</taxon>
        <taxon>Aspergillus subgen. Circumdati</taxon>
    </lineage>
</organism>
<dbReference type="PROSITE" id="PS00463">
    <property type="entry name" value="ZN2_CY6_FUNGAL_1"/>
    <property type="match status" value="1"/>
</dbReference>
<feature type="region of interest" description="Disordered" evidence="7">
    <location>
        <begin position="1"/>
        <end position="33"/>
    </location>
</feature>
<dbReference type="SMART" id="SM00066">
    <property type="entry name" value="GAL4"/>
    <property type="match status" value="1"/>
</dbReference>
<feature type="compositionally biased region" description="Polar residues" evidence="7">
    <location>
        <begin position="16"/>
        <end position="33"/>
    </location>
</feature>
<accession>A0A2I1D355</accession>
<name>A0A2I1D355_ASPC2</name>
<keyword evidence="6" id="KW-0539">Nucleus</keyword>
<sequence length="811" mass="90587">MSFLSPEFAHVPTEPPTQSGLPPTNTGDAAKSSQEPLGLRSCVTCRRRKVRCNKRCPCSNCTKAGIECVFPPPGRAPRKSKRPVDAELLSRLRRLEGVIEHLNDKNIASQERSKPPSPQQSHDASVSSSECPGDTEAPGGPEVCPFLDPNKPAQPQNLDHEFGRLVIDEGRSRYVSNRFWTSLGDEIEELQDILDPPSSDEEDTSSPESASGPFANHDGFLFGYYSLAHSLRSFYPPLPSFPALWDIYMENVAPLIQVVHKPTARKIFMSASQQPESLDRNHEALFLALVLVSIVSMSPEQCMSILGKERDLLVSRYRFAVEQALSRADFLNTQSLVLLQAAVIFLVGVRREDDTRFVWSMTALVLRVAQGLGIHRDGSNFGLKPFETEMRRRLWWHICMLDIRSSEDHGTNAQIHDRMYDTRLPLNINDDDITPEMEEPPKEREGFTDMTFCLIRGDITVALRRVSNTGPNTTFSSTNMQLSPSMCSKLIHATNQRIEAKYLRHCDTSVPIQWVCATVARLILTKLWLVIHHPMTRPDQGVSLNTASRESLFKTSVEVAEFACLLTTDKNTQKWGWMFTTNMQWHAIAFILSELCVRPGGALTDRAWYAVETLYENWERTAKSKKGMLWRPLSRLMKRASAARAKQQAQMQSQFDSNLIASNARLFPLGATLPTIAPPILPRVPETQCRPSTMPGGSQGSSSTGGSDVPDLRDGVSDAMDQLFPDVDLLGPLDPQEAPLGQPPSTSADGLPPVPDISLDPMEFTQNGPPAQLNWDEWDQVMREFQMDMQEAQTENPIGNLTSNVSDWYAL</sequence>
<comment type="subcellular location">
    <subcellularLocation>
        <location evidence="1">Nucleus</location>
    </subcellularLocation>
</comment>
<evidence type="ECO:0000256" key="1">
    <source>
        <dbReference type="ARBA" id="ARBA00004123"/>
    </source>
</evidence>
<dbReference type="InterPro" id="IPR036864">
    <property type="entry name" value="Zn2-C6_fun-type_DNA-bd_sf"/>
</dbReference>
<feature type="region of interest" description="Disordered" evidence="7">
    <location>
        <begin position="678"/>
        <end position="757"/>
    </location>
</feature>
<keyword evidence="5" id="KW-0804">Transcription</keyword>
<dbReference type="PANTHER" id="PTHR31001">
    <property type="entry name" value="UNCHARACTERIZED TRANSCRIPTIONAL REGULATORY PROTEIN"/>
    <property type="match status" value="1"/>
</dbReference>
<feature type="region of interest" description="Disordered" evidence="7">
    <location>
        <begin position="103"/>
        <end position="157"/>
    </location>
</feature>
<evidence type="ECO:0000256" key="6">
    <source>
        <dbReference type="ARBA" id="ARBA00023242"/>
    </source>
</evidence>
<dbReference type="InterPro" id="IPR007219">
    <property type="entry name" value="XnlR_reg_dom"/>
</dbReference>
<dbReference type="CDD" id="cd00067">
    <property type="entry name" value="GAL4"/>
    <property type="match status" value="1"/>
</dbReference>
<dbReference type="CDD" id="cd12148">
    <property type="entry name" value="fungal_TF_MHR"/>
    <property type="match status" value="1"/>
</dbReference>
<evidence type="ECO:0000256" key="4">
    <source>
        <dbReference type="ARBA" id="ARBA00023125"/>
    </source>
</evidence>
<dbReference type="Pfam" id="PF04082">
    <property type="entry name" value="Fungal_trans"/>
    <property type="match status" value="1"/>
</dbReference>
<dbReference type="PANTHER" id="PTHR31001:SF50">
    <property type="entry name" value="ZN(II)2CYS6 TRANSCRIPTION FACTOR (EUROFUNG)"/>
    <property type="match status" value="1"/>
</dbReference>
<keyword evidence="10" id="KW-1185">Reference proteome</keyword>
<keyword evidence="3" id="KW-0805">Transcription regulation</keyword>
<dbReference type="GO" id="GO:0009893">
    <property type="term" value="P:positive regulation of metabolic process"/>
    <property type="evidence" value="ECO:0007669"/>
    <property type="project" value="UniProtKB-ARBA"/>
</dbReference>
<dbReference type="Pfam" id="PF00172">
    <property type="entry name" value="Zn_clus"/>
    <property type="match status" value="1"/>
</dbReference>
<evidence type="ECO:0000256" key="7">
    <source>
        <dbReference type="SAM" id="MobiDB-lite"/>
    </source>
</evidence>